<dbReference type="RefSeq" id="WP_193193959.1">
    <property type="nucleotide sequence ID" value="NZ_JACZFR010000052.1"/>
</dbReference>
<keyword evidence="2" id="KW-1185">Reference proteome</keyword>
<accession>A0ABW1YH63</accession>
<reference evidence="2" key="1">
    <citation type="journal article" date="2019" name="Int. J. Syst. Evol. Microbiol.">
        <title>The Global Catalogue of Microorganisms (GCM) 10K type strain sequencing project: providing services to taxonomists for standard genome sequencing and annotation.</title>
        <authorList>
            <consortium name="The Broad Institute Genomics Platform"/>
            <consortium name="The Broad Institute Genome Sequencing Center for Infectious Disease"/>
            <person name="Wu L."/>
            <person name="Ma J."/>
        </authorList>
    </citation>
    <scope>NUCLEOTIDE SEQUENCE [LARGE SCALE GENOMIC DNA]</scope>
    <source>
        <strain evidence="2">CGMCC 1.13718</strain>
    </source>
</reference>
<gene>
    <name evidence="1" type="ORF">ACFQBM_00645</name>
</gene>
<dbReference type="EMBL" id="JBHSVR010000001">
    <property type="protein sequence ID" value="MFC6631763.1"/>
    <property type="molecule type" value="Genomic_DNA"/>
</dbReference>
<organism evidence="1 2">
    <name type="scientific">Microbulbifer taiwanensis</name>
    <dbReference type="NCBI Taxonomy" id="986746"/>
    <lineage>
        <taxon>Bacteria</taxon>
        <taxon>Pseudomonadati</taxon>
        <taxon>Pseudomonadota</taxon>
        <taxon>Gammaproteobacteria</taxon>
        <taxon>Cellvibrionales</taxon>
        <taxon>Microbulbiferaceae</taxon>
        <taxon>Microbulbifer</taxon>
    </lineage>
</organism>
<dbReference type="Proteomes" id="UP001596425">
    <property type="component" value="Unassembled WGS sequence"/>
</dbReference>
<protein>
    <submittedName>
        <fullName evidence="1">Uncharacterized protein</fullName>
    </submittedName>
</protein>
<name>A0ABW1YH63_9GAMM</name>
<sequence>MRENIKELLIKFDSVALDADSALERIKEAGLAEEFETIRGYMHAAVVLINNQSFLLASAVEEIDKHRDPENPNGNFRLLIERLATQLSIDASAARARTCGAEGGRKGRQYDQFREFARREVRDCGDLDKRGARAEIVRRALARCGEGPKPTPRQAENIVSGLVAAHLDAVSQ</sequence>
<evidence type="ECO:0000313" key="2">
    <source>
        <dbReference type="Proteomes" id="UP001596425"/>
    </source>
</evidence>
<comment type="caution">
    <text evidence="1">The sequence shown here is derived from an EMBL/GenBank/DDBJ whole genome shotgun (WGS) entry which is preliminary data.</text>
</comment>
<proteinExistence type="predicted"/>
<evidence type="ECO:0000313" key="1">
    <source>
        <dbReference type="EMBL" id="MFC6631763.1"/>
    </source>
</evidence>